<protein>
    <recommendedName>
        <fullName evidence="6">Outer membrane protein with beta-barrel domain</fullName>
    </recommendedName>
</protein>
<keyword evidence="3" id="KW-0472">Membrane</keyword>
<name>A0A2T5J7G6_9SPHI</name>
<evidence type="ECO:0000256" key="2">
    <source>
        <dbReference type="SAM" id="MobiDB-lite"/>
    </source>
</evidence>
<evidence type="ECO:0000256" key="3">
    <source>
        <dbReference type="SAM" id="Phobius"/>
    </source>
</evidence>
<feature type="coiled-coil region" evidence="1">
    <location>
        <begin position="224"/>
        <end position="251"/>
    </location>
</feature>
<comment type="caution">
    <text evidence="4">The sequence shown here is derived from an EMBL/GenBank/DDBJ whole genome shotgun (WGS) entry which is preliminary data.</text>
</comment>
<dbReference type="OrthoDB" id="1419682at2"/>
<dbReference type="Proteomes" id="UP000244168">
    <property type="component" value="Unassembled WGS sequence"/>
</dbReference>
<keyword evidence="3" id="KW-1133">Transmembrane helix</keyword>
<evidence type="ECO:0008006" key="6">
    <source>
        <dbReference type="Google" id="ProtNLM"/>
    </source>
</evidence>
<feature type="compositionally biased region" description="Low complexity" evidence="2">
    <location>
        <begin position="161"/>
        <end position="179"/>
    </location>
</feature>
<proteinExistence type="predicted"/>
<evidence type="ECO:0000256" key="1">
    <source>
        <dbReference type="SAM" id="Coils"/>
    </source>
</evidence>
<feature type="transmembrane region" description="Helical" evidence="3">
    <location>
        <begin position="46"/>
        <end position="67"/>
    </location>
</feature>
<reference evidence="4 5" key="1">
    <citation type="submission" date="2018-04" db="EMBL/GenBank/DDBJ databases">
        <title>Genomic Encyclopedia of Archaeal and Bacterial Type Strains, Phase II (KMG-II): from individual species to whole genera.</title>
        <authorList>
            <person name="Goeker M."/>
        </authorList>
    </citation>
    <scope>NUCLEOTIDE SEQUENCE [LARGE SCALE GENOMIC DNA]</scope>
    <source>
        <strain evidence="4 5">DSM 26809</strain>
    </source>
</reference>
<keyword evidence="3" id="KW-0812">Transmembrane</keyword>
<feature type="compositionally biased region" description="Polar residues" evidence="2">
    <location>
        <begin position="143"/>
        <end position="160"/>
    </location>
</feature>
<dbReference type="EMBL" id="QAOQ01000006">
    <property type="protein sequence ID" value="PTQ95049.1"/>
    <property type="molecule type" value="Genomic_DNA"/>
</dbReference>
<evidence type="ECO:0000313" key="5">
    <source>
        <dbReference type="Proteomes" id="UP000244168"/>
    </source>
</evidence>
<dbReference type="RefSeq" id="WP_107829920.1">
    <property type="nucleotide sequence ID" value="NZ_CP160205.1"/>
</dbReference>
<keyword evidence="5" id="KW-1185">Reference proteome</keyword>
<keyword evidence="1" id="KW-0175">Coiled coil</keyword>
<accession>A0A2T5J7G6</accession>
<evidence type="ECO:0000313" key="4">
    <source>
        <dbReference type="EMBL" id="PTQ95049.1"/>
    </source>
</evidence>
<sequence length="462" mass="49542">MTDEDKRYQELTDHIRSVFDEHEEPDADAGWALLREKYPAKKDRNLAWLFWYAAAAVLLLFTGLWFLRKPDGNNAANNNNVAHVKPVQPTKENKGHVITTPPATQAVDTVVSPINHSGTAPILAGNKNTLGGYHQAAPVQAVTPRSQATSNQTNANQSVITKPDTAPANNNTAIANNKPASPPGKSIVDPTPAAQTQTDSQQVNKSTQMANNSVVKQPQQPMSSADAMNKLLAADNQKDNAKQNNKTAKKALFGIYAATYFNYAKGSDNTVNVGAGLSSDFKLSKHLRLSTGVAIGQNTLNYNSATPQDKIVATMAAASAFANVASVSQGKGTAVPESINRNYAASLIGLDIPVNLKFQFNPERNDTYIAAGLSSGTFINETYTTNYNFGQTQQQSTVTKTFSGFDLAKTLNLSFGMGYPLGKANRLIVEPFVKYPLDGVGSQQLKFGAGGVNLKLSFTGKK</sequence>
<organism evidence="4 5">
    <name type="scientific">Mucilaginibacter yixingensis</name>
    <dbReference type="NCBI Taxonomy" id="1295612"/>
    <lineage>
        <taxon>Bacteria</taxon>
        <taxon>Pseudomonadati</taxon>
        <taxon>Bacteroidota</taxon>
        <taxon>Sphingobacteriia</taxon>
        <taxon>Sphingobacteriales</taxon>
        <taxon>Sphingobacteriaceae</taxon>
        <taxon>Mucilaginibacter</taxon>
    </lineage>
</organism>
<gene>
    <name evidence="4" type="ORF">C8P68_106264</name>
</gene>
<feature type="region of interest" description="Disordered" evidence="2">
    <location>
        <begin position="142"/>
        <end position="201"/>
    </location>
</feature>
<dbReference type="AlphaFoldDB" id="A0A2T5J7G6"/>